<dbReference type="SUPFAM" id="SSF51905">
    <property type="entry name" value="FAD/NAD(P)-binding domain"/>
    <property type="match status" value="2"/>
</dbReference>
<reference evidence="3 4" key="1">
    <citation type="journal article" date="2019" name="Nat. Ecol. Evol.">
        <title>Megaphylogeny resolves global patterns of mushroom evolution.</title>
        <authorList>
            <person name="Varga T."/>
            <person name="Krizsan K."/>
            <person name="Foldi C."/>
            <person name="Dima B."/>
            <person name="Sanchez-Garcia M."/>
            <person name="Sanchez-Ramirez S."/>
            <person name="Szollosi G.J."/>
            <person name="Szarkandi J.G."/>
            <person name="Papp V."/>
            <person name="Albert L."/>
            <person name="Andreopoulos W."/>
            <person name="Angelini C."/>
            <person name="Antonin V."/>
            <person name="Barry K.W."/>
            <person name="Bougher N.L."/>
            <person name="Buchanan P."/>
            <person name="Buyck B."/>
            <person name="Bense V."/>
            <person name="Catcheside P."/>
            <person name="Chovatia M."/>
            <person name="Cooper J."/>
            <person name="Damon W."/>
            <person name="Desjardin D."/>
            <person name="Finy P."/>
            <person name="Geml J."/>
            <person name="Haridas S."/>
            <person name="Hughes K."/>
            <person name="Justo A."/>
            <person name="Karasinski D."/>
            <person name="Kautmanova I."/>
            <person name="Kiss B."/>
            <person name="Kocsube S."/>
            <person name="Kotiranta H."/>
            <person name="LaButti K.M."/>
            <person name="Lechner B.E."/>
            <person name="Liimatainen K."/>
            <person name="Lipzen A."/>
            <person name="Lukacs Z."/>
            <person name="Mihaltcheva S."/>
            <person name="Morgado L.N."/>
            <person name="Niskanen T."/>
            <person name="Noordeloos M.E."/>
            <person name="Ohm R.A."/>
            <person name="Ortiz-Santana B."/>
            <person name="Ovrebo C."/>
            <person name="Racz N."/>
            <person name="Riley R."/>
            <person name="Savchenko A."/>
            <person name="Shiryaev A."/>
            <person name="Soop K."/>
            <person name="Spirin V."/>
            <person name="Szebenyi C."/>
            <person name="Tomsovsky M."/>
            <person name="Tulloss R.E."/>
            <person name="Uehling J."/>
            <person name="Grigoriev I.V."/>
            <person name="Vagvolgyi C."/>
            <person name="Papp T."/>
            <person name="Martin F.M."/>
            <person name="Miettinen O."/>
            <person name="Hibbett D.S."/>
            <person name="Nagy L.G."/>
        </authorList>
    </citation>
    <scope>NUCLEOTIDE SEQUENCE [LARGE SCALE GENOMIC DNA]</scope>
    <source>
        <strain evidence="3 4">CBS 166.37</strain>
    </source>
</reference>
<keyword evidence="4" id="KW-1185">Reference proteome</keyword>
<dbReference type="Gene3D" id="3.50.50.60">
    <property type="entry name" value="FAD/NAD(P)-binding domain"/>
    <property type="match status" value="2"/>
</dbReference>
<protein>
    <recommendedName>
        <fullName evidence="5">FAD/NAD(P)-binding domain-containing protein</fullName>
    </recommendedName>
</protein>
<dbReference type="Pfam" id="PF13450">
    <property type="entry name" value="NAD_binding_8"/>
    <property type="match status" value="1"/>
</dbReference>
<dbReference type="PANTHER" id="PTHR42877">
    <property type="entry name" value="L-ORNITHINE N(5)-MONOOXYGENASE-RELATED"/>
    <property type="match status" value="1"/>
</dbReference>
<proteinExistence type="inferred from homology"/>
<dbReference type="AlphaFoldDB" id="A0A5C3MF06"/>
<dbReference type="STRING" id="68775.A0A5C3MF06"/>
<dbReference type="Proteomes" id="UP000308652">
    <property type="component" value="Unassembled WGS sequence"/>
</dbReference>
<comment type="similarity">
    <text evidence="1">Belongs to the FAD-binding monooxygenase family.</text>
</comment>
<evidence type="ECO:0000256" key="2">
    <source>
        <dbReference type="SAM" id="MobiDB-lite"/>
    </source>
</evidence>
<organism evidence="3 4">
    <name type="scientific">Crucibulum laeve</name>
    <dbReference type="NCBI Taxonomy" id="68775"/>
    <lineage>
        <taxon>Eukaryota</taxon>
        <taxon>Fungi</taxon>
        <taxon>Dikarya</taxon>
        <taxon>Basidiomycota</taxon>
        <taxon>Agaricomycotina</taxon>
        <taxon>Agaricomycetes</taxon>
        <taxon>Agaricomycetidae</taxon>
        <taxon>Agaricales</taxon>
        <taxon>Agaricineae</taxon>
        <taxon>Nidulariaceae</taxon>
        <taxon>Crucibulum</taxon>
    </lineage>
</organism>
<feature type="region of interest" description="Disordered" evidence="2">
    <location>
        <begin position="1"/>
        <end position="22"/>
    </location>
</feature>
<gene>
    <name evidence="3" type="ORF">BDQ12DRAFT_649180</name>
</gene>
<dbReference type="OrthoDB" id="66881at2759"/>
<evidence type="ECO:0008006" key="5">
    <source>
        <dbReference type="Google" id="ProtNLM"/>
    </source>
</evidence>
<dbReference type="InterPro" id="IPR036188">
    <property type="entry name" value="FAD/NAD-bd_sf"/>
</dbReference>
<accession>A0A5C3MF06</accession>
<evidence type="ECO:0000313" key="4">
    <source>
        <dbReference type="Proteomes" id="UP000308652"/>
    </source>
</evidence>
<sequence>MTNDNVSPPNGVQPGTASHQDSILQKPIHEERPLKIICVGAGASGLLLAYKLQRSFEKFDLTLYDKNDEISGTWYENKYPGCACDVPAHTYTWSFEPKTDWSSVYAGSDEIYTYFDNFAEKYGLRKYCKLQHEVSGATWNETKGGWDVQVTDLRTGDIVSDYCDFFINASGVLNAWKWPTIPGLENYKGQLLHTARWDTSVDLTGKHVGLIGNGSSAIQVLPAIHSKVNKITTFLRSPAWVSPAQGIEQHIFTEEEQRKFADDPEAHLTYRKFAEEQLNSLFTMFFADSDVQKATFDSMVAVTKEKLKNSDLETKLIPKWAVGCRRITPGIGYLETLGSEKVEIVYGGIQRITEHGCFCEDGQEYPVDVLICATGFDTSYRPRFPIVGVDGKNLAEEWSQEAKSYLGMAVSDFPNYLVIVGPNSPIGNGPVLIAIEAQIDYMLKLIDRWQTENIYSMSPKMEAVDDFIAHKDQFMEKTVWIQECRSWYKNNSASGKVTALWPGSTMHYLEAIAQPRYEDWDIKYKGNRFAYLGNGYSQTERDQTADWAYYIRDHDDSPYLSRGKQRKVETKSGTVDRSSLGSELVRGI</sequence>
<dbReference type="EMBL" id="ML213598">
    <property type="protein sequence ID" value="TFK39761.1"/>
    <property type="molecule type" value="Genomic_DNA"/>
</dbReference>
<dbReference type="InterPro" id="IPR051209">
    <property type="entry name" value="FAD-bind_Monooxygenase_sf"/>
</dbReference>
<name>A0A5C3MF06_9AGAR</name>
<dbReference type="PANTHER" id="PTHR42877:SF8">
    <property type="entry name" value="MONOOXYGENASE"/>
    <property type="match status" value="1"/>
</dbReference>
<evidence type="ECO:0000313" key="3">
    <source>
        <dbReference type="EMBL" id="TFK39761.1"/>
    </source>
</evidence>
<evidence type="ECO:0000256" key="1">
    <source>
        <dbReference type="ARBA" id="ARBA00010139"/>
    </source>
</evidence>